<evidence type="ECO:0000313" key="3">
    <source>
        <dbReference type="Proteomes" id="UP000254282"/>
    </source>
</evidence>
<evidence type="ECO:0000313" key="2">
    <source>
        <dbReference type="EMBL" id="SUX46043.1"/>
    </source>
</evidence>
<gene>
    <name evidence="2" type="ORF">NCTC13532_01571</name>
</gene>
<sequence length="210" mass="24469">MALEQNKYTHLVELGGSDYEIVDGEPDIRGWDVKNRSGIKIGEIDELLFNPDSLKVRYMVVDVDKNELNIEQKKILVPIGTAVLYNDGRLQDNDVNEERNTIDADERMERNEQIGTQSYVERTTYNPSDDGKVVVVPITAEHISWLPAYERDNLNPHTEVATRRAFLGLNDPNYRIDESEYSAEEFYNHEHFNEEKFYNTRTRSNLKRKL</sequence>
<dbReference type="InterPro" id="IPR014747">
    <property type="entry name" value="Bac_photo_RC_H_C"/>
</dbReference>
<dbReference type="SUPFAM" id="SSF50346">
    <property type="entry name" value="PRC-barrel domain"/>
    <property type="match status" value="1"/>
</dbReference>
<accession>A0A381FHU8</accession>
<organism evidence="2 3">
    <name type="scientific">Chryseobacterium indoltheticum</name>
    <dbReference type="NCBI Taxonomy" id="254"/>
    <lineage>
        <taxon>Bacteria</taxon>
        <taxon>Pseudomonadati</taxon>
        <taxon>Bacteroidota</taxon>
        <taxon>Flavobacteriia</taxon>
        <taxon>Flavobacteriales</taxon>
        <taxon>Weeksellaceae</taxon>
        <taxon>Chryseobacterium group</taxon>
        <taxon>Chryseobacterium</taxon>
    </lineage>
</organism>
<dbReference type="Gene3D" id="3.90.50.10">
    <property type="entry name" value="Photosynthetic Reaction Center, subunit H, domain 2"/>
    <property type="match status" value="1"/>
</dbReference>
<proteinExistence type="predicted"/>
<dbReference type="Proteomes" id="UP000254282">
    <property type="component" value="Unassembled WGS sequence"/>
</dbReference>
<dbReference type="GO" id="GO:0030077">
    <property type="term" value="C:plasma membrane light-harvesting complex"/>
    <property type="evidence" value="ECO:0007669"/>
    <property type="project" value="InterPro"/>
</dbReference>
<name>A0A381FHU8_9FLAO</name>
<dbReference type="AlphaFoldDB" id="A0A381FHU8"/>
<dbReference type="GO" id="GO:0019684">
    <property type="term" value="P:photosynthesis, light reaction"/>
    <property type="evidence" value="ECO:0007669"/>
    <property type="project" value="InterPro"/>
</dbReference>
<dbReference type="InterPro" id="IPR027275">
    <property type="entry name" value="PRC-brl_dom"/>
</dbReference>
<dbReference type="RefSeq" id="WP_115619895.1">
    <property type="nucleotide sequence ID" value="NZ_UFVR01000004.1"/>
</dbReference>
<dbReference type="Pfam" id="PF05239">
    <property type="entry name" value="PRC"/>
    <property type="match status" value="1"/>
</dbReference>
<protein>
    <submittedName>
        <fullName evidence="2">Uncharacterized protein conserved in bacteria</fullName>
    </submittedName>
</protein>
<feature type="domain" description="PRC-barrel" evidence="1">
    <location>
        <begin position="27"/>
        <end position="87"/>
    </location>
</feature>
<dbReference type="InterPro" id="IPR011033">
    <property type="entry name" value="PRC_barrel-like_sf"/>
</dbReference>
<dbReference type="EMBL" id="UFVR01000004">
    <property type="protein sequence ID" value="SUX46043.1"/>
    <property type="molecule type" value="Genomic_DNA"/>
</dbReference>
<evidence type="ECO:0000259" key="1">
    <source>
        <dbReference type="Pfam" id="PF05239"/>
    </source>
</evidence>
<reference evidence="2 3" key="1">
    <citation type="submission" date="2018-06" db="EMBL/GenBank/DDBJ databases">
        <authorList>
            <consortium name="Pathogen Informatics"/>
            <person name="Doyle S."/>
        </authorList>
    </citation>
    <scope>NUCLEOTIDE SEQUENCE [LARGE SCALE GENOMIC DNA]</scope>
    <source>
        <strain evidence="2 3">NCTC13532</strain>
    </source>
</reference>